<evidence type="ECO:0000256" key="6">
    <source>
        <dbReference type="ARBA" id="ARBA00022552"/>
    </source>
</evidence>
<keyword evidence="5" id="KW-0963">Cytoplasm</keyword>
<comment type="catalytic activity">
    <reaction evidence="13">
        <text>cytidine(967) in 16S rRNA + S-adenosyl-L-methionine = 5-methylcytidine(967) in 16S rRNA + S-adenosyl-L-homocysteine + H(+)</text>
        <dbReference type="Rhea" id="RHEA:42748"/>
        <dbReference type="Rhea" id="RHEA-COMP:10219"/>
        <dbReference type="Rhea" id="RHEA-COMP:10220"/>
        <dbReference type="ChEBI" id="CHEBI:15378"/>
        <dbReference type="ChEBI" id="CHEBI:57856"/>
        <dbReference type="ChEBI" id="CHEBI:59789"/>
        <dbReference type="ChEBI" id="CHEBI:74483"/>
        <dbReference type="ChEBI" id="CHEBI:82748"/>
        <dbReference type="EC" id="2.1.1.176"/>
    </reaction>
</comment>
<dbReference type="PANTHER" id="PTHR22807:SF53">
    <property type="entry name" value="RIBOSOMAL RNA SMALL SUBUNIT METHYLTRANSFERASE B-RELATED"/>
    <property type="match status" value="1"/>
</dbReference>
<evidence type="ECO:0000256" key="10">
    <source>
        <dbReference type="ARBA" id="ARBA00022884"/>
    </source>
</evidence>
<evidence type="ECO:0000256" key="13">
    <source>
        <dbReference type="ARBA" id="ARBA00047283"/>
    </source>
</evidence>
<comment type="subcellular location">
    <subcellularLocation>
        <location evidence="2">Cytoplasm</location>
    </subcellularLocation>
</comment>
<evidence type="ECO:0000256" key="4">
    <source>
        <dbReference type="ARBA" id="ARBA00012140"/>
    </source>
</evidence>
<feature type="binding site" evidence="14">
    <location>
        <begin position="246"/>
        <end position="252"/>
    </location>
    <ligand>
        <name>S-adenosyl-L-methionine</name>
        <dbReference type="ChEBI" id="CHEBI:59789"/>
    </ligand>
</feature>
<evidence type="ECO:0000256" key="5">
    <source>
        <dbReference type="ARBA" id="ARBA00022490"/>
    </source>
</evidence>
<reference evidence="16" key="1">
    <citation type="submission" date="2020-10" db="EMBL/GenBank/DDBJ databases">
        <authorList>
            <person name="Gilroy R."/>
        </authorList>
    </citation>
    <scope>NUCLEOTIDE SEQUENCE</scope>
    <source>
        <strain evidence="16">ChiGjej2B2-16831</strain>
    </source>
</reference>
<dbReference type="AlphaFoldDB" id="A0A9D1N4F7"/>
<dbReference type="InterPro" id="IPR001678">
    <property type="entry name" value="MeTrfase_RsmB-F_NOP2_dom"/>
</dbReference>
<feature type="domain" description="SAM-dependent MTase RsmB/NOP-type" evidence="15">
    <location>
        <begin position="135"/>
        <end position="421"/>
    </location>
</feature>
<dbReference type="GO" id="GO:0005737">
    <property type="term" value="C:cytoplasm"/>
    <property type="evidence" value="ECO:0007669"/>
    <property type="project" value="UniProtKB-SubCell"/>
</dbReference>
<dbReference type="PANTHER" id="PTHR22807">
    <property type="entry name" value="NOP2 YEAST -RELATED NOL1/NOP2/FMU SUN DOMAIN-CONTAINING"/>
    <property type="match status" value="1"/>
</dbReference>
<comment type="function">
    <text evidence="1">Specifically methylates the cytosine at position 967 (m5C967) of 16S rRNA.</text>
</comment>
<dbReference type="GO" id="GO:0006355">
    <property type="term" value="P:regulation of DNA-templated transcription"/>
    <property type="evidence" value="ECO:0007669"/>
    <property type="project" value="InterPro"/>
</dbReference>
<dbReference type="NCBIfam" id="TIGR00563">
    <property type="entry name" value="rsmB"/>
    <property type="match status" value="1"/>
</dbReference>
<dbReference type="SUPFAM" id="SSF48013">
    <property type="entry name" value="NusB-like"/>
    <property type="match status" value="1"/>
</dbReference>
<dbReference type="InterPro" id="IPR049560">
    <property type="entry name" value="MeTrfase_RsmB-F_NOP2_cat"/>
</dbReference>
<dbReference type="InterPro" id="IPR006027">
    <property type="entry name" value="NusB_RsmB_TIM44"/>
</dbReference>
<evidence type="ECO:0000259" key="15">
    <source>
        <dbReference type="PROSITE" id="PS51686"/>
    </source>
</evidence>
<evidence type="ECO:0000256" key="7">
    <source>
        <dbReference type="ARBA" id="ARBA00022603"/>
    </source>
</evidence>
<feature type="binding site" evidence="14">
    <location>
        <position position="296"/>
    </location>
    <ligand>
        <name>S-adenosyl-L-methionine</name>
        <dbReference type="ChEBI" id="CHEBI:59789"/>
    </ligand>
</feature>
<protein>
    <recommendedName>
        <fullName evidence="4">16S rRNA (cytosine(967)-C(5))-methyltransferase</fullName>
        <ecNumber evidence="4">2.1.1.176</ecNumber>
    </recommendedName>
    <alternativeName>
        <fullName evidence="11">16S rRNA m5C967 methyltransferase</fullName>
    </alternativeName>
    <alternativeName>
        <fullName evidence="12">rRNA (cytosine-C(5)-)-methyltransferase RsmB</fullName>
    </alternativeName>
</protein>
<comment type="similarity">
    <text evidence="3 14">Belongs to the class I-like SAM-binding methyltransferase superfamily. RsmB/NOP family.</text>
</comment>
<evidence type="ECO:0000256" key="9">
    <source>
        <dbReference type="ARBA" id="ARBA00022691"/>
    </source>
</evidence>
<dbReference type="Proteomes" id="UP000824128">
    <property type="component" value="Unassembled WGS sequence"/>
</dbReference>
<evidence type="ECO:0000256" key="8">
    <source>
        <dbReference type="ARBA" id="ARBA00022679"/>
    </source>
</evidence>
<dbReference type="Pfam" id="PF01189">
    <property type="entry name" value="Methyltr_RsmB-F"/>
    <property type="match status" value="1"/>
</dbReference>
<dbReference type="NCBIfam" id="NF011494">
    <property type="entry name" value="PRK14902.1"/>
    <property type="match status" value="1"/>
</dbReference>
<dbReference type="PROSITE" id="PS01153">
    <property type="entry name" value="NOL1_NOP2_SUN"/>
    <property type="match status" value="1"/>
</dbReference>
<dbReference type="InterPro" id="IPR004573">
    <property type="entry name" value="rRNA_ssu_MeTfrase_B"/>
</dbReference>
<keyword evidence="6" id="KW-0698">rRNA processing</keyword>
<evidence type="ECO:0000313" key="16">
    <source>
        <dbReference type="EMBL" id="HIU94982.1"/>
    </source>
</evidence>
<dbReference type="Gene3D" id="1.10.940.10">
    <property type="entry name" value="NusB-like"/>
    <property type="match status" value="1"/>
</dbReference>
<dbReference type="EMBL" id="DVNZ01000237">
    <property type="protein sequence ID" value="HIU94982.1"/>
    <property type="molecule type" value="Genomic_DNA"/>
</dbReference>
<evidence type="ECO:0000313" key="17">
    <source>
        <dbReference type="Proteomes" id="UP000824128"/>
    </source>
</evidence>
<keyword evidence="10 14" id="KW-0694">RNA-binding</keyword>
<feature type="binding site" evidence="14">
    <location>
        <position position="270"/>
    </location>
    <ligand>
        <name>S-adenosyl-L-methionine</name>
        <dbReference type="ChEBI" id="CHEBI:59789"/>
    </ligand>
</feature>
<accession>A0A9D1N4F7</accession>
<gene>
    <name evidence="16" type="primary">rsmB</name>
    <name evidence="16" type="ORF">IAD24_07495</name>
</gene>
<keyword evidence="9 14" id="KW-0949">S-adenosyl-L-methionine</keyword>
<dbReference type="Gene3D" id="3.40.50.150">
    <property type="entry name" value="Vaccinia Virus protein VP39"/>
    <property type="match status" value="1"/>
</dbReference>
<dbReference type="GO" id="GO:0003723">
    <property type="term" value="F:RNA binding"/>
    <property type="evidence" value="ECO:0007669"/>
    <property type="project" value="UniProtKB-UniRule"/>
</dbReference>
<dbReference type="CDD" id="cd02440">
    <property type="entry name" value="AdoMet_MTases"/>
    <property type="match status" value="1"/>
</dbReference>
<dbReference type="EC" id="2.1.1.176" evidence="4"/>
<sequence length="422" mass="45363">MNVRRLALAVLTDVTDGGAYANLRLKQAQAGLPEADARFLAALVYGTLERLLYLDHVLAAYAPGRAKKAVRGILRLGACELLFLRTPPHAAVSEYVSLCRALGKGGAAGFVNAVLRRVDRERGTPPPLPAALDERLSIRYSHPLWLVRMWLGELGREEAERLLACPPLPQCVRAQYPETAEGLLASLPCPAERGRMDANCLRLARGLDVTASEAFAAGRMTVQGEGAMLACRALGDCRGLSVLDACAAPGGKSAYIASLAQNDVALTCFELHEHRVALLERTLERLHVAARIERRDAAVFDPAYADAFDAVLVDAPCSGLGLLAGKPDLRYRAAEDDVAPLAAVQAAILDACARYVRPGGVLVYATCTVSRRENGEQTAAFLARHADFAPDALPFAQGHALQLLPHVHGTEGFFMARMRRCT</sequence>
<keyword evidence="7 14" id="KW-0489">Methyltransferase</keyword>
<dbReference type="InterPro" id="IPR023267">
    <property type="entry name" value="RCMT"/>
</dbReference>
<organism evidence="16 17">
    <name type="scientific">Candidatus Aphodomorpha intestinavium</name>
    <dbReference type="NCBI Taxonomy" id="2840672"/>
    <lineage>
        <taxon>Bacteria</taxon>
        <taxon>Bacillati</taxon>
        <taxon>Bacillota</taxon>
        <taxon>Clostridia</taxon>
        <taxon>Eubacteriales</taxon>
        <taxon>Candidatus Aphodomorpha</taxon>
    </lineage>
</organism>
<evidence type="ECO:0000256" key="11">
    <source>
        <dbReference type="ARBA" id="ARBA00030399"/>
    </source>
</evidence>
<keyword evidence="8 14" id="KW-0808">Transferase</keyword>
<proteinExistence type="inferred from homology"/>
<dbReference type="InterPro" id="IPR018314">
    <property type="entry name" value="RsmB/NOL1/NOP2-like_CS"/>
</dbReference>
<feature type="active site" description="Nucleophile" evidence="14">
    <location>
        <position position="367"/>
    </location>
</feature>
<evidence type="ECO:0000256" key="12">
    <source>
        <dbReference type="ARBA" id="ARBA00031088"/>
    </source>
</evidence>
<evidence type="ECO:0000256" key="2">
    <source>
        <dbReference type="ARBA" id="ARBA00004496"/>
    </source>
</evidence>
<comment type="caution">
    <text evidence="16">The sequence shown here is derived from an EMBL/GenBank/DDBJ whole genome shotgun (WGS) entry which is preliminary data.</text>
</comment>
<dbReference type="GO" id="GO:0008649">
    <property type="term" value="F:rRNA methyltransferase activity"/>
    <property type="evidence" value="ECO:0007669"/>
    <property type="project" value="InterPro"/>
</dbReference>
<feature type="binding site" evidence="14">
    <location>
        <position position="314"/>
    </location>
    <ligand>
        <name>S-adenosyl-L-methionine</name>
        <dbReference type="ChEBI" id="CHEBI:59789"/>
    </ligand>
</feature>
<dbReference type="InterPro" id="IPR035926">
    <property type="entry name" value="NusB-like_sf"/>
</dbReference>
<name>A0A9D1N4F7_9FIRM</name>
<dbReference type="Pfam" id="PF01029">
    <property type="entry name" value="NusB"/>
    <property type="match status" value="1"/>
</dbReference>
<dbReference type="PROSITE" id="PS51686">
    <property type="entry name" value="SAM_MT_RSMB_NOP"/>
    <property type="match status" value="1"/>
</dbReference>
<dbReference type="PRINTS" id="PR02008">
    <property type="entry name" value="RCMTFAMILY"/>
</dbReference>
<dbReference type="SUPFAM" id="SSF53335">
    <property type="entry name" value="S-adenosyl-L-methionine-dependent methyltransferases"/>
    <property type="match status" value="1"/>
</dbReference>
<dbReference type="InterPro" id="IPR029063">
    <property type="entry name" value="SAM-dependent_MTases_sf"/>
</dbReference>
<evidence type="ECO:0000256" key="14">
    <source>
        <dbReference type="PROSITE-ProRule" id="PRU01023"/>
    </source>
</evidence>
<reference evidence="16" key="2">
    <citation type="journal article" date="2021" name="PeerJ">
        <title>Extensive microbial diversity within the chicken gut microbiome revealed by metagenomics and culture.</title>
        <authorList>
            <person name="Gilroy R."/>
            <person name="Ravi A."/>
            <person name="Getino M."/>
            <person name="Pursley I."/>
            <person name="Horton D.L."/>
            <person name="Alikhan N.F."/>
            <person name="Baker D."/>
            <person name="Gharbi K."/>
            <person name="Hall N."/>
            <person name="Watson M."/>
            <person name="Adriaenssens E.M."/>
            <person name="Foster-Nyarko E."/>
            <person name="Jarju S."/>
            <person name="Secka A."/>
            <person name="Antonio M."/>
            <person name="Oren A."/>
            <person name="Chaudhuri R.R."/>
            <person name="La Ragione R."/>
            <person name="Hildebrand F."/>
            <person name="Pallen M.J."/>
        </authorList>
    </citation>
    <scope>NUCLEOTIDE SEQUENCE</scope>
    <source>
        <strain evidence="16">ChiGjej2B2-16831</strain>
    </source>
</reference>
<evidence type="ECO:0000256" key="1">
    <source>
        <dbReference type="ARBA" id="ARBA00002724"/>
    </source>
</evidence>
<evidence type="ECO:0000256" key="3">
    <source>
        <dbReference type="ARBA" id="ARBA00007494"/>
    </source>
</evidence>